<dbReference type="AlphaFoldDB" id="A0A0C5JR47"/>
<keyword evidence="2" id="KW-0472">Membrane</keyword>
<dbReference type="GO" id="GO:0015628">
    <property type="term" value="P:protein secretion by the type II secretion system"/>
    <property type="evidence" value="ECO:0007669"/>
    <property type="project" value="InterPro"/>
</dbReference>
<dbReference type="GO" id="GO:0015627">
    <property type="term" value="C:type II protein secretion system complex"/>
    <property type="evidence" value="ECO:0007669"/>
    <property type="project" value="InterPro"/>
</dbReference>
<dbReference type="Gene3D" id="3.30.700.10">
    <property type="entry name" value="Glycoprotein, Type 4 Pilin"/>
    <property type="match status" value="1"/>
</dbReference>
<dbReference type="EMBL" id="CP010554">
    <property type="protein sequence ID" value="AJP49696.1"/>
    <property type="molecule type" value="Genomic_DNA"/>
</dbReference>
<proteinExistence type="predicted"/>
<accession>A0A0C5JR47</accession>
<dbReference type="InterPro" id="IPR045584">
    <property type="entry name" value="Pilin-like"/>
</dbReference>
<sequence length="149" mass="16013">MRRLVIRGFTLIELMIVLAIIAILAAIAIPNYNDYVIRSRITEAVGTLSDLRVRMEQYFQDNRYYNANGTTGDTTCGNVTAAATSSFTFACTSANSGQTYLWTATGTGPMVGFSYTINQVNTRTTTIAAGAAWPAVAQNCWVTSKGGGC</sequence>
<feature type="transmembrane region" description="Helical" evidence="2">
    <location>
        <begin position="12"/>
        <end position="32"/>
    </location>
</feature>
<dbReference type="Pfam" id="PF07963">
    <property type="entry name" value="N_methyl"/>
    <property type="match status" value="1"/>
</dbReference>
<dbReference type="InterPro" id="IPR031982">
    <property type="entry name" value="PilE-like"/>
</dbReference>
<dbReference type="PANTHER" id="PTHR30093">
    <property type="entry name" value="GENERAL SECRETION PATHWAY PROTEIN G"/>
    <property type="match status" value="1"/>
</dbReference>
<dbReference type="InterPro" id="IPR012902">
    <property type="entry name" value="N_methyl_site"/>
</dbReference>
<dbReference type="SUPFAM" id="SSF54523">
    <property type="entry name" value="Pili subunits"/>
    <property type="match status" value="1"/>
</dbReference>
<dbReference type="PANTHER" id="PTHR30093:SF47">
    <property type="entry name" value="TYPE IV PILUS NON-CORE MINOR PILIN PILE"/>
    <property type="match status" value="1"/>
</dbReference>
<dbReference type="PROSITE" id="PS00409">
    <property type="entry name" value="PROKAR_NTER_METHYL"/>
    <property type="match status" value="1"/>
</dbReference>
<keyword evidence="1" id="KW-0488">Methylation</keyword>
<evidence type="ECO:0000313" key="4">
    <source>
        <dbReference type="Proteomes" id="UP000061603"/>
    </source>
</evidence>
<dbReference type="InterPro" id="IPR000983">
    <property type="entry name" value="Bac_GSPG_pilin"/>
</dbReference>
<evidence type="ECO:0008006" key="5">
    <source>
        <dbReference type="Google" id="ProtNLM"/>
    </source>
</evidence>
<gene>
    <name evidence="3" type="ORF">PG1C_13595</name>
</gene>
<reference evidence="3 4" key="1">
    <citation type="journal article" date="2015" name="Genome Announc.">
        <title>Complete Genome Sequence of a Novel Bacterium within the Family Rhodocyclaceae That Degrades Polycyclic Aromatic Hydrocarbons.</title>
        <authorList>
            <person name="Singleton D.R."/>
            <person name="Dickey A.N."/>
            <person name="Scholl E.H."/>
            <person name="Wright F.A."/>
            <person name="Aitken M.D."/>
        </authorList>
    </citation>
    <scope>NUCLEOTIDE SEQUENCE [LARGE SCALE GENOMIC DNA]</scope>
    <source>
        <strain evidence="4">PG1-Ca6</strain>
    </source>
</reference>
<organism evidence="3 4">
    <name type="scientific">Rugosibacter aromaticivorans</name>
    <dbReference type="NCBI Taxonomy" id="1565605"/>
    <lineage>
        <taxon>Bacteria</taxon>
        <taxon>Pseudomonadati</taxon>
        <taxon>Pseudomonadota</taxon>
        <taxon>Betaproteobacteria</taxon>
        <taxon>Nitrosomonadales</taxon>
        <taxon>Sterolibacteriaceae</taxon>
        <taxon>Rugosibacter</taxon>
    </lineage>
</organism>
<protein>
    <recommendedName>
        <fullName evidence="5">Pilus assembly protein PilE</fullName>
    </recommendedName>
</protein>
<keyword evidence="2" id="KW-0812">Transmembrane</keyword>
<dbReference type="HOGENOM" id="CLU_091705_6_3_4"/>
<dbReference type="PRINTS" id="PR00813">
    <property type="entry name" value="BCTERIALGSPG"/>
</dbReference>
<name>A0A0C5JR47_9PROT</name>
<evidence type="ECO:0000313" key="3">
    <source>
        <dbReference type="EMBL" id="AJP49696.1"/>
    </source>
</evidence>
<keyword evidence="2" id="KW-1133">Transmembrane helix</keyword>
<dbReference type="STRING" id="1565605.PG1C_13595"/>
<dbReference type="Proteomes" id="UP000061603">
    <property type="component" value="Chromosome"/>
</dbReference>
<evidence type="ECO:0000256" key="1">
    <source>
        <dbReference type="ARBA" id="ARBA00022481"/>
    </source>
</evidence>
<dbReference type="Pfam" id="PF16732">
    <property type="entry name" value="ComP_DUS"/>
    <property type="match status" value="1"/>
</dbReference>
<dbReference type="KEGG" id="rbu:PG1C_13595"/>
<dbReference type="GO" id="GO:0043683">
    <property type="term" value="P:type IV pilus assembly"/>
    <property type="evidence" value="ECO:0007669"/>
    <property type="project" value="InterPro"/>
</dbReference>
<keyword evidence="4" id="KW-1185">Reference proteome</keyword>
<dbReference type="NCBIfam" id="TIGR02532">
    <property type="entry name" value="IV_pilin_GFxxxE"/>
    <property type="match status" value="1"/>
</dbReference>
<evidence type="ECO:0000256" key="2">
    <source>
        <dbReference type="SAM" id="Phobius"/>
    </source>
</evidence>